<evidence type="ECO:0000256" key="2">
    <source>
        <dbReference type="SAM" id="Phobius"/>
    </source>
</evidence>
<gene>
    <name evidence="3" type="ORF">M378DRAFT_13018</name>
</gene>
<protein>
    <submittedName>
        <fullName evidence="3">Uncharacterized protein</fullName>
    </submittedName>
</protein>
<reference evidence="3 4" key="1">
    <citation type="submission" date="2014-04" db="EMBL/GenBank/DDBJ databases">
        <title>Evolutionary Origins and Diversification of the Mycorrhizal Mutualists.</title>
        <authorList>
            <consortium name="DOE Joint Genome Institute"/>
            <consortium name="Mycorrhizal Genomics Consortium"/>
            <person name="Kohler A."/>
            <person name="Kuo A."/>
            <person name="Nagy L.G."/>
            <person name="Floudas D."/>
            <person name="Copeland A."/>
            <person name="Barry K.W."/>
            <person name="Cichocki N."/>
            <person name="Veneault-Fourrey C."/>
            <person name="LaButti K."/>
            <person name="Lindquist E.A."/>
            <person name="Lipzen A."/>
            <person name="Lundell T."/>
            <person name="Morin E."/>
            <person name="Murat C."/>
            <person name="Riley R."/>
            <person name="Ohm R."/>
            <person name="Sun H."/>
            <person name="Tunlid A."/>
            <person name="Henrissat B."/>
            <person name="Grigoriev I.V."/>
            <person name="Hibbett D.S."/>
            <person name="Martin F."/>
        </authorList>
    </citation>
    <scope>NUCLEOTIDE SEQUENCE [LARGE SCALE GENOMIC DNA]</scope>
    <source>
        <strain evidence="3 4">Koide BX008</strain>
    </source>
</reference>
<organism evidence="3 4">
    <name type="scientific">Amanita muscaria (strain Koide BX008)</name>
    <dbReference type="NCBI Taxonomy" id="946122"/>
    <lineage>
        <taxon>Eukaryota</taxon>
        <taxon>Fungi</taxon>
        <taxon>Dikarya</taxon>
        <taxon>Basidiomycota</taxon>
        <taxon>Agaricomycotina</taxon>
        <taxon>Agaricomycetes</taxon>
        <taxon>Agaricomycetidae</taxon>
        <taxon>Agaricales</taxon>
        <taxon>Pluteineae</taxon>
        <taxon>Amanitaceae</taxon>
        <taxon>Amanita</taxon>
    </lineage>
</organism>
<feature type="transmembrane region" description="Helical" evidence="2">
    <location>
        <begin position="20"/>
        <end position="46"/>
    </location>
</feature>
<dbReference type="InParanoid" id="A0A0C2X0I3"/>
<evidence type="ECO:0000313" key="4">
    <source>
        <dbReference type="Proteomes" id="UP000054549"/>
    </source>
</evidence>
<keyword evidence="2" id="KW-0472">Membrane</keyword>
<proteinExistence type="predicted"/>
<dbReference type="EMBL" id="KN818274">
    <property type="protein sequence ID" value="KIL62193.1"/>
    <property type="molecule type" value="Genomic_DNA"/>
</dbReference>
<feature type="region of interest" description="Disordered" evidence="1">
    <location>
        <begin position="92"/>
        <end position="122"/>
    </location>
</feature>
<keyword evidence="2" id="KW-0812">Transmembrane</keyword>
<evidence type="ECO:0000313" key="3">
    <source>
        <dbReference type="EMBL" id="KIL62193.1"/>
    </source>
</evidence>
<evidence type="ECO:0000256" key="1">
    <source>
        <dbReference type="SAM" id="MobiDB-lite"/>
    </source>
</evidence>
<dbReference type="Proteomes" id="UP000054549">
    <property type="component" value="Unassembled WGS sequence"/>
</dbReference>
<dbReference type="AlphaFoldDB" id="A0A0C2X0I3"/>
<keyword evidence="4" id="KW-1185">Reference proteome</keyword>
<accession>A0A0C2X0I3</accession>
<keyword evidence="2" id="KW-1133">Transmembrane helix</keyword>
<name>A0A0C2X0I3_AMAMK</name>
<sequence>MNARHDGDSEVSPSSHDIHAPIFTLAALAVISVVVSIALIVAFHYLAVLRSRRSMAAEAMAQVAEQERQRAVDRFCSQVRLDISHWEQERQREARRREEEFLPPYSREPKLPSFSEIDDVPAVDETRGQMNGTMSEFAQIDSETLPPPSY</sequence>
<dbReference type="HOGENOM" id="CLU_1740036_0_0_1"/>